<evidence type="ECO:0000313" key="3">
    <source>
        <dbReference type="EMBL" id="VDI36906.1"/>
    </source>
</evidence>
<dbReference type="Proteomes" id="UP000596742">
    <property type="component" value="Unassembled WGS sequence"/>
</dbReference>
<organism evidence="3 4">
    <name type="scientific">Mytilus galloprovincialis</name>
    <name type="common">Mediterranean mussel</name>
    <dbReference type="NCBI Taxonomy" id="29158"/>
    <lineage>
        <taxon>Eukaryota</taxon>
        <taxon>Metazoa</taxon>
        <taxon>Spiralia</taxon>
        <taxon>Lophotrochozoa</taxon>
        <taxon>Mollusca</taxon>
        <taxon>Bivalvia</taxon>
        <taxon>Autobranchia</taxon>
        <taxon>Pteriomorphia</taxon>
        <taxon>Mytilida</taxon>
        <taxon>Mytiloidea</taxon>
        <taxon>Mytilidae</taxon>
        <taxon>Mytilinae</taxon>
        <taxon>Mytilus</taxon>
    </lineage>
</organism>
<evidence type="ECO:0000256" key="1">
    <source>
        <dbReference type="SAM" id="MobiDB-lite"/>
    </source>
</evidence>
<keyword evidence="4" id="KW-1185">Reference proteome</keyword>
<protein>
    <submittedName>
        <fullName evidence="3">Uncharacterized protein</fullName>
    </submittedName>
</protein>
<comment type="caution">
    <text evidence="3">The sequence shown here is derived from an EMBL/GenBank/DDBJ whole genome shotgun (WGS) entry which is preliminary data.</text>
</comment>
<name>A0A8B6ELZ3_MYTGA</name>
<reference evidence="3" key="1">
    <citation type="submission" date="2018-11" db="EMBL/GenBank/DDBJ databases">
        <authorList>
            <person name="Alioto T."/>
            <person name="Alioto T."/>
        </authorList>
    </citation>
    <scope>NUCLEOTIDE SEQUENCE</scope>
</reference>
<dbReference type="EMBL" id="UYJE01005376">
    <property type="protein sequence ID" value="VDI36906.1"/>
    <property type="molecule type" value="Genomic_DNA"/>
</dbReference>
<evidence type="ECO:0000313" key="4">
    <source>
        <dbReference type="Proteomes" id="UP000596742"/>
    </source>
</evidence>
<keyword evidence="2" id="KW-0812">Transmembrane</keyword>
<sequence length="67" mass="7182">MELTVERKSTQKYRRSLTSAPDERTSSKIMGIIGGTVIISVIGSIVLLDCATCNIGRKGKAKKAATK</sequence>
<evidence type="ECO:0000256" key="2">
    <source>
        <dbReference type="SAM" id="Phobius"/>
    </source>
</evidence>
<keyword evidence="2" id="KW-1133">Transmembrane helix</keyword>
<feature type="transmembrane region" description="Helical" evidence="2">
    <location>
        <begin position="29"/>
        <end position="48"/>
    </location>
</feature>
<feature type="region of interest" description="Disordered" evidence="1">
    <location>
        <begin position="1"/>
        <end position="23"/>
    </location>
</feature>
<accession>A0A8B6ELZ3</accession>
<dbReference type="AlphaFoldDB" id="A0A8B6ELZ3"/>
<gene>
    <name evidence="3" type="ORF">MGAL_10B022955</name>
</gene>
<keyword evidence="2" id="KW-0472">Membrane</keyword>
<proteinExistence type="predicted"/>